<dbReference type="AlphaFoldDB" id="A0A1M5SE83"/>
<dbReference type="OrthoDB" id="4986073at2"/>
<gene>
    <name evidence="1" type="ORF">SAMN02745196_00136</name>
</gene>
<evidence type="ECO:0008006" key="3">
    <source>
        <dbReference type="Google" id="ProtNLM"/>
    </source>
</evidence>
<accession>A0A1M5SE83</accession>
<evidence type="ECO:0000313" key="1">
    <source>
        <dbReference type="EMBL" id="SHH36779.1"/>
    </source>
</evidence>
<dbReference type="STRING" id="1121306.SAMN02745196_00136"/>
<dbReference type="InterPro" id="IPR036388">
    <property type="entry name" value="WH-like_DNA-bd_sf"/>
</dbReference>
<dbReference type="Proteomes" id="UP000184526">
    <property type="component" value="Unassembled WGS sequence"/>
</dbReference>
<evidence type="ECO:0000313" key="2">
    <source>
        <dbReference type="Proteomes" id="UP000184526"/>
    </source>
</evidence>
<dbReference type="SUPFAM" id="SSF46785">
    <property type="entry name" value="Winged helix' DNA-binding domain"/>
    <property type="match status" value="1"/>
</dbReference>
<keyword evidence="2" id="KW-1185">Reference proteome</keyword>
<dbReference type="Gene3D" id="1.10.10.10">
    <property type="entry name" value="Winged helix-like DNA-binding domain superfamily/Winged helix DNA-binding domain"/>
    <property type="match status" value="1"/>
</dbReference>
<dbReference type="InterPro" id="IPR036390">
    <property type="entry name" value="WH_DNA-bd_sf"/>
</dbReference>
<proteinExistence type="predicted"/>
<organism evidence="1 2">
    <name type="scientific">Clostridium collagenovorans DSM 3089</name>
    <dbReference type="NCBI Taxonomy" id="1121306"/>
    <lineage>
        <taxon>Bacteria</taxon>
        <taxon>Bacillati</taxon>
        <taxon>Bacillota</taxon>
        <taxon>Clostridia</taxon>
        <taxon>Eubacteriales</taxon>
        <taxon>Clostridiaceae</taxon>
        <taxon>Clostridium</taxon>
    </lineage>
</organism>
<dbReference type="EMBL" id="FQXP01000003">
    <property type="protein sequence ID" value="SHH36779.1"/>
    <property type="molecule type" value="Genomic_DNA"/>
</dbReference>
<sequence length="441" mass="51061">MKKKVAVITTKFLEEFLNNSFNEMNIDCDFQIYIYETFEDIKNIYLNIPLDTEGILTSGVFPAQVIKKSFQENTIPISYFNIDDADIYRLFFLILYKNRNLDINRVYADPLGAFDIDLNKYLQSNHKLDYSEMIEPMVKNMSLEELKDIEKEQLKKHVTLWRNGHIDISVTRFSSLVEPLKKLGLKVYFPFPSHEYLKDSCMQLCQKIDLIKMKENQPAAINITIENSGVLDANLERKYINLHEALLDFSGSSLMEYVIQRNALGFEILTHRKKIEEKTLNYTSCTLRNFLKDRLDFKVYIGYGIGNDMYQARMNAIDANREAVINQVEGSFLINNLNELIGPLGLPSNFIIQDNISEKIKSLTKNISLSPITIRKVVSAFKSMSNEQLTAKELALKLSITQRSANRFLSSMEKGNMVKIIDERRITTKGRPERVYKLNDQ</sequence>
<protein>
    <recommendedName>
        <fullName evidence="3">HTH domain-containing protein</fullName>
    </recommendedName>
</protein>
<reference evidence="1 2" key="1">
    <citation type="submission" date="2016-11" db="EMBL/GenBank/DDBJ databases">
        <authorList>
            <person name="Jaros S."/>
            <person name="Januszkiewicz K."/>
            <person name="Wedrychowicz H."/>
        </authorList>
    </citation>
    <scope>NUCLEOTIDE SEQUENCE [LARGE SCALE GENOMIC DNA]</scope>
    <source>
        <strain evidence="1 2">DSM 3089</strain>
    </source>
</reference>
<name>A0A1M5SE83_9CLOT</name>
<dbReference type="RefSeq" id="WP_072829025.1">
    <property type="nucleotide sequence ID" value="NZ_FQXP01000003.1"/>
</dbReference>